<reference evidence="1" key="1">
    <citation type="submission" date="2015-08" db="EMBL/GenBank/DDBJ databases">
        <title>Complete DNA Sequence of Pseudomonas syringae pv. actinidiae, the Causal Agent of Kiwifruit Canker Disease.</title>
        <authorList>
            <person name="Rikkerink E.H.A."/>
            <person name="Fineran P.C."/>
        </authorList>
    </citation>
    <scope>NUCLEOTIDE SEQUENCE</scope>
    <source>
        <strain evidence="1">KHM 243</strain>
        <plasmid evidence="1">pKHM-1</plasmid>
    </source>
</reference>
<keyword evidence="1" id="KW-0614">Plasmid</keyword>
<sequence length="136" mass="14734">MAQASSRKSLRIRALWQAHIDAQMISGLSQAGYCRQHGISAGSFSAWKQKLNSVTAESRQSGQALKSGVPPKKQTVIPVIVKNESRDVNTPSFEAESPSDQIKLKATLPNGIALELTVLSESAFTRVLSQLGQWPC</sequence>
<dbReference type="NCBIfam" id="NF047593">
    <property type="entry name" value="IS66_ISAeme5_TnpA"/>
    <property type="match status" value="1"/>
</dbReference>
<dbReference type="RefSeq" id="WP_176453595.1">
    <property type="nucleotide sequence ID" value="NZ_AP014939.1"/>
</dbReference>
<evidence type="ECO:0000313" key="1">
    <source>
        <dbReference type="EMBL" id="BAS21704.1"/>
    </source>
</evidence>
<evidence type="ECO:0008006" key="2">
    <source>
        <dbReference type="Google" id="ProtNLM"/>
    </source>
</evidence>
<proteinExistence type="predicted"/>
<dbReference type="EMBL" id="AP014939">
    <property type="protein sequence ID" value="BAS21704.1"/>
    <property type="molecule type" value="Genomic_DNA"/>
</dbReference>
<protein>
    <recommendedName>
        <fullName evidence="2">Transposase</fullName>
    </recommendedName>
</protein>
<organism evidence="1">
    <name type="scientific">Citrobacter freundii</name>
    <dbReference type="NCBI Taxonomy" id="546"/>
    <lineage>
        <taxon>Bacteria</taxon>
        <taxon>Pseudomonadati</taxon>
        <taxon>Pseudomonadota</taxon>
        <taxon>Gammaproteobacteria</taxon>
        <taxon>Enterobacterales</taxon>
        <taxon>Enterobacteriaceae</taxon>
        <taxon>Citrobacter</taxon>
        <taxon>Citrobacter freundii complex</taxon>
    </lineage>
</organism>
<accession>A0A0K2S3M7</accession>
<name>A0A0K2S3M7_CITFR</name>
<geneLocation type="plasmid" evidence="1">
    <name>pKHM-1</name>
</geneLocation>
<dbReference type="AlphaFoldDB" id="A0A0K2S3M7"/>